<feature type="non-terminal residue" evidence="1">
    <location>
        <position position="120"/>
    </location>
</feature>
<gene>
    <name evidence="1" type="ORF">CINCED_3A009559</name>
</gene>
<accession>A0A5E4NAY8</accession>
<protein>
    <submittedName>
        <fullName evidence="1">Uncharacterized protein</fullName>
    </submittedName>
</protein>
<sequence>MDQKMMIMVQNSFALCSNIIPETNKCFEDTDMHSCPHMLNIINLVARSQRLNDSKVLLKALSKYYSNMYKDENAKLNREKLFTLINLNFPFIGASPGEIIYCDCCGKGCLEVECQYDLTY</sequence>
<dbReference type="OrthoDB" id="6627810at2759"/>
<evidence type="ECO:0000313" key="1">
    <source>
        <dbReference type="EMBL" id="VVC38755.1"/>
    </source>
</evidence>
<organism evidence="1 2">
    <name type="scientific">Cinara cedri</name>
    <dbReference type="NCBI Taxonomy" id="506608"/>
    <lineage>
        <taxon>Eukaryota</taxon>
        <taxon>Metazoa</taxon>
        <taxon>Ecdysozoa</taxon>
        <taxon>Arthropoda</taxon>
        <taxon>Hexapoda</taxon>
        <taxon>Insecta</taxon>
        <taxon>Pterygota</taxon>
        <taxon>Neoptera</taxon>
        <taxon>Paraneoptera</taxon>
        <taxon>Hemiptera</taxon>
        <taxon>Sternorrhyncha</taxon>
        <taxon>Aphidomorpha</taxon>
        <taxon>Aphidoidea</taxon>
        <taxon>Aphididae</taxon>
        <taxon>Lachninae</taxon>
        <taxon>Cinara</taxon>
    </lineage>
</organism>
<dbReference type="EMBL" id="CABPRJ010001495">
    <property type="protein sequence ID" value="VVC38755.1"/>
    <property type="molecule type" value="Genomic_DNA"/>
</dbReference>
<dbReference type="Proteomes" id="UP000325440">
    <property type="component" value="Unassembled WGS sequence"/>
</dbReference>
<name>A0A5E4NAY8_9HEMI</name>
<reference evidence="1 2" key="1">
    <citation type="submission" date="2019-08" db="EMBL/GenBank/DDBJ databases">
        <authorList>
            <person name="Alioto T."/>
            <person name="Alioto T."/>
            <person name="Gomez Garrido J."/>
        </authorList>
    </citation>
    <scope>NUCLEOTIDE SEQUENCE [LARGE SCALE GENOMIC DNA]</scope>
</reference>
<proteinExistence type="predicted"/>
<evidence type="ECO:0000313" key="2">
    <source>
        <dbReference type="Proteomes" id="UP000325440"/>
    </source>
</evidence>
<keyword evidence="2" id="KW-1185">Reference proteome</keyword>
<dbReference type="AlphaFoldDB" id="A0A5E4NAY8"/>